<reference evidence="1 2" key="1">
    <citation type="submission" date="2014-04" db="EMBL/GenBank/DDBJ databases">
        <authorList>
            <consortium name="International Citrus Genome Consortium"/>
            <person name="Gmitter F."/>
            <person name="Chen C."/>
            <person name="Farmerie W."/>
            <person name="Harkins T."/>
            <person name="Desany B."/>
            <person name="Mohiuddin M."/>
            <person name="Kodira C."/>
            <person name="Borodovsky M."/>
            <person name="Lomsadze A."/>
            <person name="Burns P."/>
            <person name="Jenkins J."/>
            <person name="Prochnik S."/>
            <person name="Shu S."/>
            <person name="Chapman J."/>
            <person name="Pitluck S."/>
            <person name="Schmutz J."/>
            <person name="Rokhsar D."/>
        </authorList>
    </citation>
    <scope>NUCLEOTIDE SEQUENCE</scope>
</reference>
<name>A0A067FVT7_CITSI</name>
<keyword evidence="2" id="KW-1185">Reference proteome</keyword>
<sequence>PNHSSVSASNIITSLHLNKQMGKHQSRSLMQGHLKKAVKKLHMILSRIKLSKWNLASICRAGFSQSRRSLSFNDRLGLQYCIVDRDPDEGSSVRVLQRTKSCAYDGDDDIDRRAEIFITNFRRQLLYERQVSLELRYRRGNSFDEY</sequence>
<evidence type="ECO:0000313" key="2">
    <source>
        <dbReference type="Proteomes" id="UP000027120"/>
    </source>
</evidence>
<dbReference type="EMBL" id="KK784897">
    <property type="protein sequence ID" value="KDO67301.1"/>
    <property type="molecule type" value="Genomic_DNA"/>
</dbReference>
<dbReference type="AlphaFoldDB" id="A0A067FVT7"/>
<accession>A0A067FVT7</accession>
<proteinExistence type="predicted"/>
<dbReference type="InterPro" id="IPR008480">
    <property type="entry name" value="DUF761_pln"/>
</dbReference>
<protein>
    <recommendedName>
        <fullName evidence="3">DUF761 domain-containing protein</fullName>
    </recommendedName>
</protein>
<evidence type="ECO:0000313" key="1">
    <source>
        <dbReference type="EMBL" id="KDO67301.1"/>
    </source>
</evidence>
<evidence type="ECO:0008006" key="3">
    <source>
        <dbReference type="Google" id="ProtNLM"/>
    </source>
</evidence>
<dbReference type="Pfam" id="PF05553">
    <property type="entry name" value="DUF761"/>
    <property type="match status" value="1"/>
</dbReference>
<gene>
    <name evidence="1" type="ORF">CISIN_1g039446mg</name>
</gene>
<feature type="non-terminal residue" evidence="1">
    <location>
        <position position="1"/>
    </location>
</feature>
<dbReference type="Proteomes" id="UP000027120">
    <property type="component" value="Unassembled WGS sequence"/>
</dbReference>
<organism evidence="1 2">
    <name type="scientific">Citrus sinensis</name>
    <name type="common">Sweet orange</name>
    <name type="synonym">Citrus aurantium var. sinensis</name>
    <dbReference type="NCBI Taxonomy" id="2711"/>
    <lineage>
        <taxon>Eukaryota</taxon>
        <taxon>Viridiplantae</taxon>
        <taxon>Streptophyta</taxon>
        <taxon>Embryophyta</taxon>
        <taxon>Tracheophyta</taxon>
        <taxon>Spermatophyta</taxon>
        <taxon>Magnoliopsida</taxon>
        <taxon>eudicotyledons</taxon>
        <taxon>Gunneridae</taxon>
        <taxon>Pentapetalae</taxon>
        <taxon>rosids</taxon>
        <taxon>malvids</taxon>
        <taxon>Sapindales</taxon>
        <taxon>Rutaceae</taxon>
        <taxon>Aurantioideae</taxon>
        <taxon>Citrus</taxon>
    </lineage>
</organism>